<reference evidence="3" key="1">
    <citation type="submission" date="2014-04" db="EMBL/GenBank/DDBJ databases">
        <title>Evolutionary Origins and Diversification of the Mycorrhizal Mutualists.</title>
        <authorList>
            <consortium name="DOE Joint Genome Institute"/>
            <consortium name="Mycorrhizal Genomics Consortium"/>
            <person name="Kohler A."/>
            <person name="Kuo A."/>
            <person name="Nagy L.G."/>
            <person name="Floudas D."/>
            <person name="Copeland A."/>
            <person name="Barry K.W."/>
            <person name="Cichocki N."/>
            <person name="Veneault-Fourrey C."/>
            <person name="LaButti K."/>
            <person name="Lindquist E.A."/>
            <person name="Lipzen A."/>
            <person name="Lundell T."/>
            <person name="Morin E."/>
            <person name="Murat C."/>
            <person name="Riley R."/>
            <person name="Ohm R."/>
            <person name="Sun H."/>
            <person name="Tunlid A."/>
            <person name="Henrissat B."/>
            <person name="Grigoriev I.V."/>
            <person name="Hibbett D.S."/>
            <person name="Martin F."/>
        </authorList>
    </citation>
    <scope>NUCLEOTIDE SEQUENCE [LARGE SCALE GENOMIC DNA]</scope>
    <source>
        <strain evidence="3">FD-334 SS-4</strain>
    </source>
</reference>
<accession>A0A0D2PE68</accession>
<proteinExistence type="predicted"/>
<sequence>MSSWFARRRTSSACNPASTATGFIPSRLLPAGVEHFNVRRTFATAPLAVGTRGLAPNLDHDVLAYALAQELAASGAQGVAPISTPSNIWRATGVPSSLPRASHGVPCARYVTRDPPPPCAPSSVAAPPAYEQTSPVPAGCPSDRPSRSRPIHSVTAPARPVSSPASVSPVPHPTPAGAAPPASSPTGLSLLAGIPVARVRLALRIACALAAYAARTIRGVVLHAIHARLKGVGAGDGREGVEQILPGESQAQMQRRAYVVAHAEAAARAKARRALRQRCADRAVRG</sequence>
<organism evidence="2 3">
    <name type="scientific">Hypholoma sublateritium (strain FD-334 SS-4)</name>
    <dbReference type="NCBI Taxonomy" id="945553"/>
    <lineage>
        <taxon>Eukaryota</taxon>
        <taxon>Fungi</taxon>
        <taxon>Dikarya</taxon>
        <taxon>Basidiomycota</taxon>
        <taxon>Agaricomycotina</taxon>
        <taxon>Agaricomycetes</taxon>
        <taxon>Agaricomycetidae</taxon>
        <taxon>Agaricales</taxon>
        <taxon>Agaricineae</taxon>
        <taxon>Strophariaceae</taxon>
        <taxon>Hypholoma</taxon>
    </lineage>
</organism>
<dbReference type="AlphaFoldDB" id="A0A0D2PE68"/>
<feature type="compositionally biased region" description="Low complexity" evidence="1">
    <location>
        <begin position="153"/>
        <end position="184"/>
    </location>
</feature>
<evidence type="ECO:0000256" key="1">
    <source>
        <dbReference type="SAM" id="MobiDB-lite"/>
    </source>
</evidence>
<dbReference type="Proteomes" id="UP000054270">
    <property type="component" value="Unassembled WGS sequence"/>
</dbReference>
<gene>
    <name evidence="2" type="ORF">HYPSUDRAFT_205324</name>
</gene>
<protein>
    <submittedName>
        <fullName evidence="2">Uncharacterized protein</fullName>
    </submittedName>
</protein>
<keyword evidence="3" id="KW-1185">Reference proteome</keyword>
<evidence type="ECO:0000313" key="3">
    <source>
        <dbReference type="Proteomes" id="UP000054270"/>
    </source>
</evidence>
<dbReference type="EMBL" id="KN817588">
    <property type="protein sequence ID" value="KJA18500.1"/>
    <property type="molecule type" value="Genomic_DNA"/>
</dbReference>
<feature type="region of interest" description="Disordered" evidence="1">
    <location>
        <begin position="119"/>
        <end position="184"/>
    </location>
</feature>
<name>A0A0D2PE68_HYPSF</name>
<evidence type="ECO:0000313" key="2">
    <source>
        <dbReference type="EMBL" id="KJA18500.1"/>
    </source>
</evidence>